<dbReference type="InterPro" id="IPR050920">
    <property type="entry name" value="Nematode_rcpt-like_delta"/>
</dbReference>
<evidence type="ECO:0000256" key="4">
    <source>
        <dbReference type="ARBA" id="ARBA00022989"/>
    </source>
</evidence>
<dbReference type="AlphaFoldDB" id="Q19419"/>
<dbReference type="KEGG" id="cel:CELE_F13G3.2"/>
<protein>
    <submittedName>
        <fullName evidence="7">Serpentine Receptor, class D (Delta)</fullName>
    </submittedName>
</protein>
<dbReference type="PANTHER" id="PTHR22945:SF48">
    <property type="entry name" value="SERPENTINE RECEPTOR, CLASS D (DELTA)"/>
    <property type="match status" value="1"/>
</dbReference>
<dbReference type="UCSC" id="F13G3.2">
    <property type="organism name" value="c. elegans"/>
</dbReference>
<evidence type="ECO:0000256" key="5">
    <source>
        <dbReference type="ARBA" id="ARBA00023136"/>
    </source>
</evidence>
<name>Q19419_CAEEL</name>
<feature type="transmembrane region" description="Helical" evidence="6">
    <location>
        <begin position="243"/>
        <end position="264"/>
    </location>
</feature>
<reference evidence="7 8" key="1">
    <citation type="journal article" date="1998" name="Science">
        <title>Genome sequence of the nematode C. elegans: a platform for investigating biology.</title>
        <authorList>
            <consortium name="The C. elegans sequencing consortium"/>
            <person name="Sulson J.E."/>
            <person name="Waterston R."/>
        </authorList>
    </citation>
    <scope>NUCLEOTIDE SEQUENCE [LARGE SCALE GENOMIC DNA]</scope>
    <source>
        <strain evidence="7 8">Bristol N2</strain>
    </source>
</reference>
<keyword evidence="4 6" id="KW-1133">Transmembrane helix</keyword>
<dbReference type="WormBase" id="F13G3.2">
    <property type="protein sequence ID" value="CE05614"/>
    <property type="gene ID" value="WBGene00005131"/>
    <property type="gene designation" value="srd-53"/>
</dbReference>
<dbReference type="Pfam" id="PF10317">
    <property type="entry name" value="7TM_GPCR_Srd"/>
    <property type="match status" value="1"/>
</dbReference>
<evidence type="ECO:0000256" key="3">
    <source>
        <dbReference type="ARBA" id="ARBA00022692"/>
    </source>
</evidence>
<dbReference type="Gene3D" id="1.20.1070.10">
    <property type="entry name" value="Rhodopsin 7-helix transmembrane proteins"/>
    <property type="match status" value="1"/>
</dbReference>
<sequence length="336" mass="38151">MDLFGSSSNRFVPIINIYFHFYLVSGLFFQCILMILIIRKSPNSLNDLKLFLYNTAFCQIANILSAYFIQYRALPNTTTLAVLANGLCRKFGPEVCFGTYHVYLGISSSVALSISTTVMFRYSLIKNWRLSRTSLRGLIICGHIAPFIATAIPFTTQWDFDVVRAQSVKEHSTYDLSIYAPFSGFSDTRSFQFLFVTAAIAIGAYFVPLMSVFVIRKIMIVTKAHSKMSENTKRHTRMLMKGLACQVLLPLISYFPIITLYLVTQMTAEEFLITEHLLNIMTCFPALVDPFISFYFIVPYRVALLKLVKKKVDSTIDVTTYIPPPVSFRHSSTIHG</sequence>
<dbReference type="OMA" id="YFIQYRA"/>
<evidence type="ECO:0000313" key="9">
    <source>
        <dbReference type="WormBase" id="F13G3.2"/>
    </source>
</evidence>
<dbReference type="PhylomeDB" id="Q19419"/>
<dbReference type="OrthoDB" id="5785156at2759"/>
<dbReference type="FunCoup" id="Q19419">
    <property type="interactions" value="15"/>
</dbReference>
<dbReference type="Proteomes" id="UP000001940">
    <property type="component" value="Chromosome I"/>
</dbReference>
<keyword evidence="8" id="KW-1185">Reference proteome</keyword>
<feature type="transmembrane region" description="Helical" evidence="6">
    <location>
        <begin position="134"/>
        <end position="154"/>
    </location>
</feature>
<accession>Q19419</accession>
<dbReference type="GO" id="GO:0016020">
    <property type="term" value="C:membrane"/>
    <property type="evidence" value="ECO:0007669"/>
    <property type="project" value="UniProtKB-SubCell"/>
</dbReference>
<dbReference type="SMR" id="Q19419"/>
<proteinExistence type="inferred from homology"/>
<comment type="similarity">
    <text evidence="2">Belongs to the nematode receptor-like protein srd family.</text>
</comment>
<feature type="transmembrane region" description="Helical" evidence="6">
    <location>
        <begin position="276"/>
        <end position="298"/>
    </location>
</feature>
<dbReference type="GeneID" id="184430"/>
<keyword evidence="5 6" id="KW-0472">Membrane</keyword>
<feature type="transmembrane region" description="Helical" evidence="6">
    <location>
        <begin position="100"/>
        <end position="122"/>
    </location>
</feature>
<feature type="transmembrane region" description="Helical" evidence="6">
    <location>
        <begin position="50"/>
        <end position="69"/>
    </location>
</feature>
<dbReference type="PANTHER" id="PTHR22945">
    <property type="entry name" value="SERPENTINE RECEPTOR, CLASS D DELTA"/>
    <property type="match status" value="1"/>
</dbReference>
<dbReference type="eggNOG" id="ENOG502TG68">
    <property type="taxonomic scope" value="Eukaryota"/>
</dbReference>
<gene>
    <name evidence="7 9" type="primary">srd-53</name>
    <name evidence="7" type="ORF">CELE_F13G3.2</name>
    <name evidence="9" type="ORF">F13G3.2</name>
</gene>
<comment type="subcellular location">
    <subcellularLocation>
        <location evidence="1">Membrane</location>
        <topology evidence="1">Multi-pass membrane protein</topology>
    </subcellularLocation>
</comment>
<evidence type="ECO:0000256" key="6">
    <source>
        <dbReference type="SAM" id="Phobius"/>
    </source>
</evidence>
<dbReference type="RefSeq" id="NP_492061.1">
    <property type="nucleotide sequence ID" value="NM_059660.2"/>
</dbReference>
<evidence type="ECO:0000313" key="8">
    <source>
        <dbReference type="Proteomes" id="UP000001940"/>
    </source>
</evidence>
<dbReference type="PaxDb" id="6239-F13G3.2"/>
<dbReference type="HOGENOM" id="CLU_057924_2_1_1"/>
<dbReference type="AGR" id="WB:WBGene00005131"/>
<evidence type="ECO:0000256" key="1">
    <source>
        <dbReference type="ARBA" id="ARBA00004141"/>
    </source>
</evidence>
<dbReference type="Bgee" id="WBGene00005131">
    <property type="expression patterns" value="Expressed in embryo and 2 other cell types or tissues"/>
</dbReference>
<dbReference type="InterPro" id="IPR019421">
    <property type="entry name" value="7TM_GPCR_serpentine_rcpt_Srd"/>
</dbReference>
<feature type="transmembrane region" description="Helical" evidence="6">
    <location>
        <begin position="191"/>
        <end position="215"/>
    </location>
</feature>
<dbReference type="InParanoid" id="Q19419"/>
<organism evidence="7 8">
    <name type="scientific">Caenorhabditis elegans</name>
    <dbReference type="NCBI Taxonomy" id="6239"/>
    <lineage>
        <taxon>Eukaryota</taxon>
        <taxon>Metazoa</taxon>
        <taxon>Ecdysozoa</taxon>
        <taxon>Nematoda</taxon>
        <taxon>Chromadorea</taxon>
        <taxon>Rhabditida</taxon>
        <taxon>Rhabditina</taxon>
        <taxon>Rhabditomorpha</taxon>
        <taxon>Rhabditoidea</taxon>
        <taxon>Rhabditidae</taxon>
        <taxon>Peloderinae</taxon>
        <taxon>Caenorhabditis</taxon>
    </lineage>
</organism>
<evidence type="ECO:0000313" key="7">
    <source>
        <dbReference type="EMBL" id="CAA95790.1"/>
    </source>
</evidence>
<dbReference type="EMBL" id="BX284601">
    <property type="protein sequence ID" value="CAA95790.1"/>
    <property type="molecule type" value="Genomic_DNA"/>
</dbReference>
<keyword evidence="3 6" id="KW-0812">Transmembrane</keyword>
<dbReference type="CTD" id="184430"/>
<dbReference type="PIR" id="T20854">
    <property type="entry name" value="T20854"/>
</dbReference>
<feature type="transmembrane region" description="Helical" evidence="6">
    <location>
        <begin position="17"/>
        <end position="38"/>
    </location>
</feature>
<evidence type="ECO:0000256" key="2">
    <source>
        <dbReference type="ARBA" id="ARBA00009166"/>
    </source>
</evidence>
<keyword evidence="7" id="KW-0675">Receptor</keyword>
<dbReference type="SUPFAM" id="SSF81321">
    <property type="entry name" value="Family A G protein-coupled receptor-like"/>
    <property type="match status" value="1"/>
</dbReference>